<dbReference type="RefSeq" id="WP_088075519.1">
    <property type="nucleotide sequence ID" value="NZ_JAHQCR010000034.1"/>
</dbReference>
<accession>A0ABS6JVP7</accession>
<sequence length="301" mass="32112">MKNLLKKEDGAVIILVAFSMSIFIAMLALVIDFGSLYLEKNRMQKIADAAALAGAQELPSNFSRAQQQVHHTILLNSGDPSNFRSLTNQGNTLLEVTGSKQGTLFFGKAIGIKEPTISARAVVELKPLQSGTGSIPLGIQPSHNLAFGSLQTIKVSESASGNFGAIALTGSGANNYENDLRNGFNYELKVNTTLNTQTGQIAGPTQRAVNDRIASCPDATYLNYPPNCARVVLIPVYTPVQTEQNQIKQVRVVGFATFFLESVSSTRDGAEVTGRFIQASSSGQAAPAQSNYGTFGYGLTQ</sequence>
<evidence type="ECO:0000259" key="2">
    <source>
        <dbReference type="Pfam" id="PF13400"/>
    </source>
</evidence>
<dbReference type="Pfam" id="PF13400">
    <property type="entry name" value="Tad"/>
    <property type="match status" value="1"/>
</dbReference>
<keyword evidence="1" id="KW-0812">Transmembrane</keyword>
<dbReference type="InterPro" id="IPR028087">
    <property type="entry name" value="Tad_N"/>
</dbReference>
<gene>
    <name evidence="3" type="ORF">KS407_07620</name>
</gene>
<keyword evidence="1" id="KW-1133">Transmembrane helix</keyword>
<evidence type="ECO:0000256" key="1">
    <source>
        <dbReference type="SAM" id="Phobius"/>
    </source>
</evidence>
<organism evidence="3 4">
    <name type="scientific">Evansella alkalicola</name>
    <dbReference type="NCBI Taxonomy" id="745819"/>
    <lineage>
        <taxon>Bacteria</taxon>
        <taxon>Bacillati</taxon>
        <taxon>Bacillota</taxon>
        <taxon>Bacilli</taxon>
        <taxon>Bacillales</taxon>
        <taxon>Bacillaceae</taxon>
        <taxon>Evansella</taxon>
    </lineage>
</organism>
<feature type="transmembrane region" description="Helical" evidence="1">
    <location>
        <begin position="12"/>
        <end position="38"/>
    </location>
</feature>
<evidence type="ECO:0000313" key="4">
    <source>
        <dbReference type="Proteomes" id="UP000790580"/>
    </source>
</evidence>
<dbReference type="EMBL" id="JAHQCR010000034">
    <property type="protein sequence ID" value="MBU9721317.1"/>
    <property type="molecule type" value="Genomic_DNA"/>
</dbReference>
<name>A0ABS6JVP7_9BACI</name>
<dbReference type="Proteomes" id="UP000790580">
    <property type="component" value="Unassembled WGS sequence"/>
</dbReference>
<keyword evidence="4" id="KW-1185">Reference proteome</keyword>
<keyword evidence="1" id="KW-0472">Membrane</keyword>
<comment type="caution">
    <text evidence="3">The sequence shown here is derived from an EMBL/GenBank/DDBJ whole genome shotgun (WGS) entry which is preliminary data.</text>
</comment>
<evidence type="ECO:0000313" key="3">
    <source>
        <dbReference type="EMBL" id="MBU9721317.1"/>
    </source>
</evidence>
<feature type="domain" description="Putative Flp pilus-assembly TadG-like N-terminal" evidence="2">
    <location>
        <begin position="10"/>
        <end position="56"/>
    </location>
</feature>
<reference evidence="3 4" key="1">
    <citation type="submission" date="2021-06" db="EMBL/GenBank/DDBJ databases">
        <title>Bacillus sp. RD4P76, an endophyte from a halophyte.</title>
        <authorList>
            <person name="Sun J.-Q."/>
        </authorList>
    </citation>
    <scope>NUCLEOTIDE SEQUENCE [LARGE SCALE GENOMIC DNA]</scope>
    <source>
        <strain evidence="3 4">JCM 17098</strain>
    </source>
</reference>
<proteinExistence type="predicted"/>
<protein>
    <recommendedName>
        <fullName evidence="2">Putative Flp pilus-assembly TadG-like N-terminal domain-containing protein</fullName>
    </recommendedName>
</protein>